<proteinExistence type="inferred from homology"/>
<dbReference type="GO" id="GO:0006099">
    <property type="term" value="P:tricarboxylic acid cycle"/>
    <property type="evidence" value="ECO:0007669"/>
    <property type="project" value="TreeGrafter"/>
</dbReference>
<dbReference type="GeneID" id="17305152"/>
<dbReference type="GO" id="GO:0004591">
    <property type="term" value="F:oxoglutarate dehydrogenase (succinyl-transferring) activity"/>
    <property type="evidence" value="ECO:0007669"/>
    <property type="project" value="TreeGrafter"/>
</dbReference>
<dbReference type="eggNOG" id="KOG0450">
    <property type="taxonomic scope" value="Eukaryota"/>
</dbReference>
<evidence type="ECO:0000313" key="6">
    <source>
        <dbReference type="EMBL" id="EKX48479.1"/>
    </source>
</evidence>
<dbReference type="PANTHER" id="PTHR23152:SF35">
    <property type="entry name" value="2-OXOGLUTARATE DEHYDROGENASE E1 COMPONENT"/>
    <property type="match status" value="1"/>
</dbReference>
<keyword evidence="8" id="KW-1185">Reference proteome</keyword>
<keyword evidence="3" id="KW-0560">Oxidoreductase</keyword>
<sequence>MLTVCRLLKDYPDRLDLTVFGLEDVDPNERFAIGHEFLAHPKRDWSIHDVVEFMRATYCGSTAVEYTHLSDRFQRSWIKTIFERGNPRKKQRNEEEKVKALEILLRTDHLERFLGDKFPAVKRFGIEGAEAVLLGLHALVTRGAELGVEGVELGMAHRGRLNVLANLFGKPLGALCNEFTETDVSMGDVKYHLGTYAVRNFRGKLVHMNLAANPSHLEAVNSVVVGKTRAKQFFINDKEMKRVMAVLLHGDAAFSGQGIVAEVMELSEIPAYTTGGTIHVVINNMIGFTTDPRASRSSYHCTNVAKGIESPIFHVNGDDVEAVIHVCRIAAEWRQTFHKDCVVDIVCYRRHGHNELDEPSLTQPLTYSEIRRHPPVLQLYTTVRMKMLADVQRVSAQEAGEAAYFLDLSVPISCSSQYIPRPSEWLATNWQGEAISALCSRPFNLTGVPLKTLKDIGLSACKIPEDFSAHPQVKDLFMRRQKMLEHGEADMALADNFLCPFSLATFLRLTSRHSERGTFNQRHAVIYDQRTAQPYTPLNNLNLGPQATFQVVCNSSLSEAAVLGFEYGYSLESDLALVIWEAQFGDFANVAQHIIDNFIATGESKWGQKSALVLLLPHGYDGQGPEHSSARLERYLQLVDQDPDVVPVELPFSLHAILQTSCADSKQINPSSPAQYFHVLRRQIHRPYAKPLIVMSPKYLLHHRACRFRNENMALIAVMHGPGDNLRSRQYELNPCDKIRRLVFCSGKFFYDMYHARSARKVRDIAFVRIEQLAPFPFDRIARILLIYPNAECVWAQEEPKNMGAYMYVLPRFMTAQKKLNPDHALRDLKYIGRPPSASPATGLYRVTRTGG</sequence>
<evidence type="ECO:0000313" key="8">
    <source>
        <dbReference type="Proteomes" id="UP000011087"/>
    </source>
</evidence>
<dbReference type="GO" id="GO:0005739">
    <property type="term" value="C:mitochondrion"/>
    <property type="evidence" value="ECO:0007669"/>
    <property type="project" value="TreeGrafter"/>
</dbReference>
<dbReference type="SMART" id="SM00861">
    <property type="entry name" value="Transket_pyr"/>
    <property type="match status" value="1"/>
</dbReference>
<dbReference type="NCBIfam" id="TIGR00239">
    <property type="entry name" value="2oxo_dh_E1"/>
    <property type="match status" value="1"/>
</dbReference>
<dbReference type="Pfam" id="PF00676">
    <property type="entry name" value="E1_dh"/>
    <property type="match status" value="1"/>
</dbReference>
<evidence type="ECO:0000256" key="4">
    <source>
        <dbReference type="ARBA" id="ARBA00023052"/>
    </source>
</evidence>
<reference evidence="6 8" key="1">
    <citation type="journal article" date="2012" name="Nature">
        <title>Algal genomes reveal evolutionary mosaicism and the fate of nucleomorphs.</title>
        <authorList>
            <consortium name="DOE Joint Genome Institute"/>
            <person name="Curtis B.A."/>
            <person name="Tanifuji G."/>
            <person name="Burki F."/>
            <person name="Gruber A."/>
            <person name="Irimia M."/>
            <person name="Maruyama S."/>
            <person name="Arias M.C."/>
            <person name="Ball S.G."/>
            <person name="Gile G.H."/>
            <person name="Hirakawa Y."/>
            <person name="Hopkins J.F."/>
            <person name="Kuo A."/>
            <person name="Rensing S.A."/>
            <person name="Schmutz J."/>
            <person name="Symeonidi A."/>
            <person name="Elias M."/>
            <person name="Eveleigh R.J."/>
            <person name="Herman E.K."/>
            <person name="Klute M.J."/>
            <person name="Nakayama T."/>
            <person name="Obornik M."/>
            <person name="Reyes-Prieto A."/>
            <person name="Armbrust E.V."/>
            <person name="Aves S.J."/>
            <person name="Beiko R.G."/>
            <person name="Coutinho P."/>
            <person name="Dacks J.B."/>
            <person name="Durnford D.G."/>
            <person name="Fast N.M."/>
            <person name="Green B.R."/>
            <person name="Grisdale C.J."/>
            <person name="Hempel F."/>
            <person name="Henrissat B."/>
            <person name="Hoppner M.P."/>
            <person name="Ishida K."/>
            <person name="Kim E."/>
            <person name="Koreny L."/>
            <person name="Kroth P.G."/>
            <person name="Liu Y."/>
            <person name="Malik S.B."/>
            <person name="Maier U.G."/>
            <person name="McRose D."/>
            <person name="Mock T."/>
            <person name="Neilson J.A."/>
            <person name="Onodera N.T."/>
            <person name="Poole A.M."/>
            <person name="Pritham E.J."/>
            <person name="Richards T.A."/>
            <person name="Rocap G."/>
            <person name="Roy S.W."/>
            <person name="Sarai C."/>
            <person name="Schaack S."/>
            <person name="Shirato S."/>
            <person name="Slamovits C.H."/>
            <person name="Spencer D.F."/>
            <person name="Suzuki S."/>
            <person name="Worden A.Z."/>
            <person name="Zauner S."/>
            <person name="Barry K."/>
            <person name="Bell C."/>
            <person name="Bharti A.K."/>
            <person name="Crow J.A."/>
            <person name="Grimwood J."/>
            <person name="Kramer R."/>
            <person name="Lindquist E."/>
            <person name="Lucas S."/>
            <person name="Salamov A."/>
            <person name="McFadden G.I."/>
            <person name="Lane C.E."/>
            <person name="Keeling P.J."/>
            <person name="Gray M.W."/>
            <person name="Grigoriev I.V."/>
            <person name="Archibald J.M."/>
        </authorList>
    </citation>
    <scope>NUCLEOTIDE SEQUENCE</scope>
    <source>
        <strain evidence="6 8">CCMP2712</strain>
    </source>
</reference>
<dbReference type="InterPro" id="IPR001017">
    <property type="entry name" value="DH_E1"/>
</dbReference>
<dbReference type="Gene3D" id="3.40.50.970">
    <property type="match status" value="1"/>
</dbReference>
<dbReference type="InterPro" id="IPR042179">
    <property type="entry name" value="KGD_C_sf"/>
</dbReference>
<dbReference type="EMBL" id="JH992985">
    <property type="protein sequence ID" value="EKX48479.1"/>
    <property type="molecule type" value="Genomic_DNA"/>
</dbReference>
<dbReference type="InterPro" id="IPR029061">
    <property type="entry name" value="THDP-binding"/>
</dbReference>
<protein>
    <recommendedName>
        <fullName evidence="5">Transketolase-like pyrimidine-binding domain-containing protein</fullName>
    </recommendedName>
</protein>
<dbReference type="CDD" id="cd02016">
    <property type="entry name" value="TPP_E1_OGDC_like"/>
    <property type="match status" value="1"/>
</dbReference>
<evidence type="ECO:0000256" key="3">
    <source>
        <dbReference type="ARBA" id="ARBA00023002"/>
    </source>
</evidence>
<evidence type="ECO:0000259" key="5">
    <source>
        <dbReference type="SMART" id="SM00861"/>
    </source>
</evidence>
<dbReference type="EnsemblProtists" id="EKX48479">
    <property type="protein sequence ID" value="EKX48479"/>
    <property type="gene ID" value="GUITHDRAFT_68732"/>
</dbReference>
<comment type="cofactor">
    <cofactor evidence="1">
        <name>thiamine diphosphate</name>
        <dbReference type="ChEBI" id="CHEBI:58937"/>
    </cofactor>
</comment>
<dbReference type="OMA" id="YETMHLT"/>
<evidence type="ECO:0000313" key="7">
    <source>
        <dbReference type="EnsemblProtists" id="EKX48479"/>
    </source>
</evidence>
<dbReference type="InterPro" id="IPR011603">
    <property type="entry name" value="2oxoglutarate_DH_E1"/>
</dbReference>
<dbReference type="RefSeq" id="XP_005835459.1">
    <property type="nucleotide sequence ID" value="XM_005835402.1"/>
</dbReference>
<dbReference type="Pfam" id="PF02779">
    <property type="entry name" value="Transket_pyr"/>
    <property type="match status" value="1"/>
</dbReference>
<evidence type="ECO:0000256" key="2">
    <source>
        <dbReference type="ARBA" id="ARBA00006936"/>
    </source>
</evidence>
<dbReference type="Gene3D" id="3.40.50.12470">
    <property type="match status" value="1"/>
</dbReference>
<name>L1JJZ8_GUITC</name>
<reference evidence="8" key="2">
    <citation type="submission" date="2012-11" db="EMBL/GenBank/DDBJ databases">
        <authorList>
            <person name="Kuo A."/>
            <person name="Curtis B.A."/>
            <person name="Tanifuji G."/>
            <person name="Burki F."/>
            <person name="Gruber A."/>
            <person name="Irimia M."/>
            <person name="Maruyama S."/>
            <person name="Arias M.C."/>
            <person name="Ball S.G."/>
            <person name="Gile G.H."/>
            <person name="Hirakawa Y."/>
            <person name="Hopkins J.F."/>
            <person name="Rensing S.A."/>
            <person name="Schmutz J."/>
            <person name="Symeonidi A."/>
            <person name="Elias M."/>
            <person name="Eveleigh R.J."/>
            <person name="Herman E.K."/>
            <person name="Klute M.J."/>
            <person name="Nakayama T."/>
            <person name="Obornik M."/>
            <person name="Reyes-Prieto A."/>
            <person name="Armbrust E.V."/>
            <person name="Aves S.J."/>
            <person name="Beiko R.G."/>
            <person name="Coutinho P."/>
            <person name="Dacks J.B."/>
            <person name="Durnford D.G."/>
            <person name="Fast N.M."/>
            <person name="Green B.R."/>
            <person name="Grisdale C."/>
            <person name="Hempe F."/>
            <person name="Henrissat B."/>
            <person name="Hoppner M.P."/>
            <person name="Ishida K.-I."/>
            <person name="Kim E."/>
            <person name="Koreny L."/>
            <person name="Kroth P.G."/>
            <person name="Liu Y."/>
            <person name="Malik S.-B."/>
            <person name="Maier U.G."/>
            <person name="McRose D."/>
            <person name="Mock T."/>
            <person name="Neilson J.A."/>
            <person name="Onodera N.T."/>
            <person name="Poole A.M."/>
            <person name="Pritham E.J."/>
            <person name="Richards T.A."/>
            <person name="Rocap G."/>
            <person name="Roy S.W."/>
            <person name="Sarai C."/>
            <person name="Schaack S."/>
            <person name="Shirato S."/>
            <person name="Slamovits C.H."/>
            <person name="Spencer D.F."/>
            <person name="Suzuki S."/>
            <person name="Worden A.Z."/>
            <person name="Zauner S."/>
            <person name="Barry K."/>
            <person name="Bell C."/>
            <person name="Bharti A.K."/>
            <person name="Crow J.A."/>
            <person name="Grimwood J."/>
            <person name="Kramer R."/>
            <person name="Lindquist E."/>
            <person name="Lucas S."/>
            <person name="Salamov A."/>
            <person name="McFadden G.I."/>
            <person name="Lane C.E."/>
            <person name="Keeling P.J."/>
            <person name="Gray M.W."/>
            <person name="Grigoriev I.V."/>
            <person name="Archibald J.M."/>
        </authorList>
    </citation>
    <scope>NUCLEOTIDE SEQUENCE</scope>
    <source>
        <strain evidence="8">CCMP2712</strain>
    </source>
</reference>
<dbReference type="OrthoDB" id="413077at2759"/>
<organism evidence="6">
    <name type="scientific">Guillardia theta (strain CCMP2712)</name>
    <name type="common">Cryptophyte</name>
    <dbReference type="NCBI Taxonomy" id="905079"/>
    <lineage>
        <taxon>Eukaryota</taxon>
        <taxon>Cryptophyceae</taxon>
        <taxon>Pyrenomonadales</taxon>
        <taxon>Geminigeraceae</taxon>
        <taxon>Guillardia</taxon>
    </lineage>
</organism>
<reference evidence="7" key="3">
    <citation type="submission" date="2016-03" db="UniProtKB">
        <authorList>
            <consortium name="EnsemblProtists"/>
        </authorList>
    </citation>
    <scope>IDENTIFICATION</scope>
</reference>
<dbReference type="STRING" id="905079.L1JJZ8"/>
<dbReference type="HOGENOM" id="CLU_004709_1_0_1"/>
<gene>
    <name evidence="6" type="ORF">GUITHDRAFT_68732</name>
</gene>
<dbReference type="AlphaFoldDB" id="L1JJZ8"/>
<evidence type="ECO:0000256" key="1">
    <source>
        <dbReference type="ARBA" id="ARBA00001964"/>
    </source>
</evidence>
<dbReference type="PANTHER" id="PTHR23152">
    <property type="entry name" value="2-OXOGLUTARATE DEHYDROGENASE"/>
    <property type="match status" value="1"/>
</dbReference>
<feature type="domain" description="Transketolase-like pyrimidine-binding" evidence="5">
    <location>
        <begin position="491"/>
        <end position="703"/>
    </location>
</feature>
<dbReference type="Pfam" id="PF16870">
    <property type="entry name" value="OxoGdeHyase_C"/>
    <property type="match status" value="1"/>
</dbReference>
<dbReference type="Proteomes" id="UP000011087">
    <property type="component" value="Unassembled WGS sequence"/>
</dbReference>
<accession>L1JJZ8</accession>
<dbReference type="PIRSF" id="PIRSF000157">
    <property type="entry name" value="Oxoglu_dh_E1"/>
    <property type="match status" value="1"/>
</dbReference>
<dbReference type="KEGG" id="gtt:GUITHDRAFT_68732"/>
<dbReference type="PaxDb" id="55529-EKX48479"/>
<dbReference type="NCBIfam" id="NF006914">
    <property type="entry name" value="PRK09404.1"/>
    <property type="match status" value="1"/>
</dbReference>
<dbReference type="GO" id="GO:0030976">
    <property type="term" value="F:thiamine pyrophosphate binding"/>
    <property type="evidence" value="ECO:0007669"/>
    <property type="project" value="InterPro"/>
</dbReference>
<dbReference type="InterPro" id="IPR005475">
    <property type="entry name" value="Transketolase-like_Pyr-bd"/>
</dbReference>
<dbReference type="InterPro" id="IPR031717">
    <property type="entry name" value="ODO-1/KGD_C"/>
</dbReference>
<dbReference type="SUPFAM" id="SSF52518">
    <property type="entry name" value="Thiamin diphosphate-binding fold (THDP-binding)"/>
    <property type="match status" value="2"/>
</dbReference>
<dbReference type="GO" id="GO:0045252">
    <property type="term" value="C:oxoglutarate dehydrogenase complex"/>
    <property type="evidence" value="ECO:0007669"/>
    <property type="project" value="TreeGrafter"/>
</dbReference>
<keyword evidence="4" id="KW-0786">Thiamine pyrophosphate</keyword>
<dbReference type="Gene3D" id="3.40.50.11610">
    <property type="entry name" value="Multifunctional 2-oxoglutarate metabolism enzyme, C-terminal domain"/>
    <property type="match status" value="1"/>
</dbReference>
<comment type="similarity">
    <text evidence="2">Belongs to the alpha-ketoglutarate dehydrogenase family.</text>
</comment>